<dbReference type="SUPFAM" id="SSF51126">
    <property type="entry name" value="Pectin lyase-like"/>
    <property type="match status" value="1"/>
</dbReference>
<dbReference type="Proteomes" id="UP000253551">
    <property type="component" value="Unassembled WGS sequence"/>
</dbReference>
<evidence type="ECO:0000256" key="4">
    <source>
        <dbReference type="ARBA" id="ARBA00022801"/>
    </source>
</evidence>
<dbReference type="InterPro" id="IPR033131">
    <property type="entry name" value="Pectinesterase_Asp_AS"/>
</dbReference>
<dbReference type="AlphaFoldDB" id="A0A367IKA7"/>
<gene>
    <name evidence="10" type="ORF">CU098_004207</name>
</gene>
<dbReference type="PANTHER" id="PTHR31321:SF57">
    <property type="entry name" value="PECTINESTERASE 53-RELATED"/>
    <property type="match status" value="1"/>
</dbReference>
<dbReference type="GO" id="GO:0005576">
    <property type="term" value="C:extracellular region"/>
    <property type="evidence" value="ECO:0007669"/>
    <property type="project" value="UniProtKB-SubCell"/>
</dbReference>
<evidence type="ECO:0000256" key="1">
    <source>
        <dbReference type="ARBA" id="ARBA00005184"/>
    </source>
</evidence>
<evidence type="ECO:0000256" key="7">
    <source>
        <dbReference type="PROSITE-ProRule" id="PRU10040"/>
    </source>
</evidence>
<dbReference type="STRING" id="4846.A0A367IKA7"/>
<feature type="non-terminal residue" evidence="10">
    <location>
        <position position="329"/>
    </location>
</feature>
<comment type="pathway">
    <text evidence="1 8">Glycan metabolism; pectin degradation; 2-dehydro-3-deoxy-D-gluconate from pectin: step 1/5.</text>
</comment>
<dbReference type="OrthoDB" id="1546079at2759"/>
<dbReference type="EMBL" id="PJQM01007484">
    <property type="protein sequence ID" value="RCH78117.1"/>
    <property type="molecule type" value="Genomic_DNA"/>
</dbReference>
<evidence type="ECO:0000256" key="6">
    <source>
        <dbReference type="ARBA" id="ARBA00047928"/>
    </source>
</evidence>
<name>A0A367IKA7_RHIST</name>
<dbReference type="PROSITE" id="PS00503">
    <property type="entry name" value="PECTINESTERASE_2"/>
    <property type="match status" value="1"/>
</dbReference>
<evidence type="ECO:0000256" key="8">
    <source>
        <dbReference type="RuleBase" id="RU000589"/>
    </source>
</evidence>
<comment type="subcellular location">
    <subcellularLocation>
        <location evidence="8">Secreted</location>
    </subcellularLocation>
</comment>
<keyword evidence="8" id="KW-0964">Secreted</keyword>
<organism evidence="10 11">
    <name type="scientific">Rhizopus stolonifer</name>
    <name type="common">Rhizopus nigricans</name>
    <dbReference type="NCBI Taxonomy" id="4846"/>
    <lineage>
        <taxon>Eukaryota</taxon>
        <taxon>Fungi</taxon>
        <taxon>Fungi incertae sedis</taxon>
        <taxon>Mucoromycota</taxon>
        <taxon>Mucoromycotina</taxon>
        <taxon>Mucoromycetes</taxon>
        <taxon>Mucorales</taxon>
        <taxon>Mucorineae</taxon>
        <taxon>Rhizopodaceae</taxon>
        <taxon>Rhizopus</taxon>
    </lineage>
</organism>
<feature type="active site" evidence="7">
    <location>
        <position position="175"/>
    </location>
</feature>
<dbReference type="GO" id="GO:0042545">
    <property type="term" value="P:cell wall modification"/>
    <property type="evidence" value="ECO:0007669"/>
    <property type="project" value="UniProtKB-UniRule"/>
</dbReference>
<dbReference type="UniPathway" id="UPA00545">
    <property type="reaction ID" value="UER00823"/>
</dbReference>
<proteinExistence type="inferred from homology"/>
<dbReference type="PANTHER" id="PTHR31321">
    <property type="entry name" value="ACYL-COA THIOESTER HYDROLASE YBHC-RELATED"/>
    <property type="match status" value="1"/>
</dbReference>
<accession>A0A367IKA7</accession>
<evidence type="ECO:0000313" key="10">
    <source>
        <dbReference type="EMBL" id="RCH78117.1"/>
    </source>
</evidence>
<sequence>MHLSLSQVITSAVLLIPLVSAASTTVHVCPTCTYSTITTALNALPNNTETWTVSIAPGNYTEQLIVSRSNTILKPSSSKGLVSIQYAGSHDTQIHVGSDSDSAVLAVRGERVKVYDMDIVNTFHQTYNMANLALSVEAAKVSFYNVKFYGFQDTLFVGTNASAYFKNCHVEGSVDFIFGSGDGYFESSDIASNKGGGYITAHKRKDLSAPGGFYFNKCKTFATLPSGPLADTKNTSMTFTSPSQFPNSCYLGRPWNEYSRVVYLNTVIGSHITPAAWSSWKATDPRTGHVSYYEYNDSGANPWNATVRANFSSLLTKSEAAQYTPKKIF</sequence>
<evidence type="ECO:0000256" key="3">
    <source>
        <dbReference type="ARBA" id="ARBA00013229"/>
    </source>
</evidence>
<reference evidence="10 11" key="1">
    <citation type="journal article" date="2018" name="G3 (Bethesda)">
        <title>Phylogenetic and Phylogenomic Definition of Rhizopus Species.</title>
        <authorList>
            <person name="Gryganskyi A.P."/>
            <person name="Golan J."/>
            <person name="Dolatabadi S."/>
            <person name="Mondo S."/>
            <person name="Robb S."/>
            <person name="Idnurm A."/>
            <person name="Muszewska A."/>
            <person name="Steczkiewicz K."/>
            <person name="Masonjones S."/>
            <person name="Liao H.L."/>
            <person name="Gajdeczka M.T."/>
            <person name="Anike F."/>
            <person name="Vuek A."/>
            <person name="Anishchenko I.M."/>
            <person name="Voigt K."/>
            <person name="de Hoog G.S."/>
            <person name="Smith M.E."/>
            <person name="Heitman J."/>
            <person name="Vilgalys R."/>
            <person name="Stajich J.E."/>
        </authorList>
    </citation>
    <scope>NUCLEOTIDE SEQUENCE [LARGE SCALE GENOMIC DNA]</scope>
    <source>
        <strain evidence="10 11">LSU 92-RS-03</strain>
    </source>
</reference>
<dbReference type="Pfam" id="PF01095">
    <property type="entry name" value="Pectinesterase"/>
    <property type="match status" value="1"/>
</dbReference>
<feature type="signal peptide" evidence="8">
    <location>
        <begin position="1"/>
        <end position="21"/>
    </location>
</feature>
<keyword evidence="8" id="KW-0732">Signal</keyword>
<comment type="caution">
    <text evidence="10">The sequence shown here is derived from an EMBL/GenBank/DDBJ whole genome shotgun (WGS) entry which is preliminary data.</text>
</comment>
<dbReference type="InterPro" id="IPR000070">
    <property type="entry name" value="Pectinesterase_cat"/>
</dbReference>
<evidence type="ECO:0000259" key="9">
    <source>
        <dbReference type="Pfam" id="PF01095"/>
    </source>
</evidence>
<comment type="catalytic activity">
    <reaction evidence="6 8">
        <text>[(1-&gt;4)-alpha-D-galacturonosyl methyl ester](n) + n H2O = [(1-&gt;4)-alpha-D-galacturonosyl](n) + n methanol + n H(+)</text>
        <dbReference type="Rhea" id="RHEA:22380"/>
        <dbReference type="Rhea" id="RHEA-COMP:14570"/>
        <dbReference type="Rhea" id="RHEA-COMP:14573"/>
        <dbReference type="ChEBI" id="CHEBI:15377"/>
        <dbReference type="ChEBI" id="CHEBI:15378"/>
        <dbReference type="ChEBI" id="CHEBI:17790"/>
        <dbReference type="ChEBI" id="CHEBI:140522"/>
        <dbReference type="ChEBI" id="CHEBI:140523"/>
        <dbReference type="EC" id="3.1.1.11"/>
    </reaction>
</comment>
<dbReference type="InterPro" id="IPR012334">
    <property type="entry name" value="Pectin_lyas_fold"/>
</dbReference>
<evidence type="ECO:0000256" key="5">
    <source>
        <dbReference type="ARBA" id="ARBA00023085"/>
    </source>
</evidence>
<keyword evidence="11" id="KW-1185">Reference proteome</keyword>
<dbReference type="InterPro" id="IPR011050">
    <property type="entry name" value="Pectin_lyase_fold/virulence"/>
</dbReference>
<dbReference type="EC" id="3.1.1.11" evidence="3 8"/>
<dbReference type="Gene3D" id="2.160.20.10">
    <property type="entry name" value="Single-stranded right-handed beta-helix, Pectin lyase-like"/>
    <property type="match status" value="1"/>
</dbReference>
<evidence type="ECO:0000256" key="2">
    <source>
        <dbReference type="ARBA" id="ARBA00008891"/>
    </source>
</evidence>
<dbReference type="GO" id="GO:0030599">
    <property type="term" value="F:pectinesterase activity"/>
    <property type="evidence" value="ECO:0007669"/>
    <property type="project" value="UniProtKB-UniRule"/>
</dbReference>
<dbReference type="GO" id="GO:0045490">
    <property type="term" value="P:pectin catabolic process"/>
    <property type="evidence" value="ECO:0007669"/>
    <property type="project" value="UniProtKB-UniRule"/>
</dbReference>
<keyword evidence="4 8" id="KW-0378">Hydrolase</keyword>
<protein>
    <recommendedName>
        <fullName evidence="3 8">Pectinesterase</fullName>
        <ecNumber evidence="3 8">3.1.1.11</ecNumber>
    </recommendedName>
</protein>
<feature type="chain" id="PRO_5016476980" description="Pectinesterase" evidence="8">
    <location>
        <begin position="22"/>
        <end position="329"/>
    </location>
</feature>
<evidence type="ECO:0000313" key="11">
    <source>
        <dbReference type="Proteomes" id="UP000253551"/>
    </source>
</evidence>
<keyword evidence="5 8" id="KW-0063">Aspartyl esterase</keyword>
<comment type="function">
    <text evidence="8">Involved in maceration and soft-rotting of plant tissue.</text>
</comment>
<keyword evidence="8" id="KW-0961">Cell wall biogenesis/degradation</keyword>
<feature type="domain" description="Pectinesterase catalytic" evidence="9">
    <location>
        <begin position="30"/>
        <end position="327"/>
    </location>
</feature>
<comment type="similarity">
    <text evidence="2">Belongs to the pectinesterase family.</text>
</comment>